<dbReference type="EMBL" id="AAUX01000001">
    <property type="protein sequence ID" value="EAV46598.1"/>
    <property type="molecule type" value="Genomic_DNA"/>
</dbReference>
<keyword evidence="1" id="KW-0812">Transmembrane</keyword>
<proteinExistence type="predicted"/>
<dbReference type="AlphaFoldDB" id="A0P4Y8"/>
<feature type="transmembrane region" description="Helical" evidence="1">
    <location>
        <begin position="18"/>
        <end position="40"/>
    </location>
</feature>
<accession>A0P4Y8</accession>
<keyword evidence="1" id="KW-0472">Membrane</keyword>
<dbReference type="OrthoDB" id="9893116at2"/>
<name>A0P4Y8_9PROT</name>
<keyword evidence="3" id="KW-1185">Reference proteome</keyword>
<reference evidence="2 3" key="1">
    <citation type="submission" date="2006-11" db="EMBL/GenBank/DDBJ databases">
        <authorList>
            <person name="Giovannoni S."/>
            <person name="Vergin K."/>
            <person name="Ferriera S."/>
            <person name="Johnson J."/>
            <person name="Kravitz S."/>
            <person name="Beeson K."/>
            <person name="Sutton G."/>
            <person name="Rogers Y.-H."/>
            <person name="Friedman R."/>
            <person name="Frazier M."/>
            <person name="Venter J.C."/>
        </authorList>
    </citation>
    <scope>NUCLEOTIDE SEQUENCE [LARGE SCALE GENOMIC DNA]</scope>
    <source>
        <strain evidence="2 3">HTCC2181</strain>
    </source>
</reference>
<dbReference type="Proteomes" id="UP000054262">
    <property type="component" value="Unassembled WGS sequence"/>
</dbReference>
<keyword evidence="1" id="KW-1133">Transmembrane helix</keyword>
<gene>
    <name evidence="2" type="ORF">MB2181_00955</name>
</gene>
<evidence type="ECO:0000313" key="3">
    <source>
        <dbReference type="Proteomes" id="UP000054262"/>
    </source>
</evidence>
<comment type="caution">
    <text evidence="2">The sequence shown here is derived from an EMBL/GenBank/DDBJ whole genome shotgun (WGS) entry which is preliminary data.</text>
</comment>
<evidence type="ECO:0000313" key="2">
    <source>
        <dbReference type="EMBL" id="EAV46598.1"/>
    </source>
</evidence>
<feature type="transmembrane region" description="Helical" evidence="1">
    <location>
        <begin position="52"/>
        <end position="74"/>
    </location>
</feature>
<organism evidence="2 3">
    <name type="scientific">Methylophilales bacterium HTCC2181</name>
    <dbReference type="NCBI Taxonomy" id="383631"/>
    <lineage>
        <taxon>Bacteria</taxon>
        <taxon>Pseudomonadati</taxon>
        <taxon>Pseudomonadota</taxon>
        <taxon>Betaproteobacteria</taxon>
        <taxon>Nitrosomonadales</taxon>
        <taxon>OM43 clade</taxon>
    </lineage>
</organism>
<evidence type="ECO:0000256" key="1">
    <source>
        <dbReference type="SAM" id="Phobius"/>
    </source>
</evidence>
<sequence>MDVLATVRKWAGGLSETVVSLLALSIVLEILMGGAAVPFFGTPDVIGTVTGLINNLGSQGIVGLVAVWVLYSIWKARK</sequence>
<protein>
    <submittedName>
        <fullName evidence="2">Uncharacterized protein</fullName>
    </submittedName>
</protein>